<gene>
    <name evidence="1" type="ORF">MRATA1EN3_LOCUS7992</name>
</gene>
<accession>A0ACB0E8V7</accession>
<dbReference type="Proteomes" id="UP001162501">
    <property type="component" value="Chromosome 17"/>
</dbReference>
<proteinExistence type="predicted"/>
<dbReference type="EMBL" id="OX596101">
    <property type="protein sequence ID" value="CAI9696779.1"/>
    <property type="molecule type" value="Genomic_DNA"/>
</dbReference>
<organism evidence="1 2">
    <name type="scientific">Rangifer tarandus platyrhynchus</name>
    <name type="common">Svalbard reindeer</name>
    <dbReference type="NCBI Taxonomy" id="3082113"/>
    <lineage>
        <taxon>Eukaryota</taxon>
        <taxon>Metazoa</taxon>
        <taxon>Chordata</taxon>
        <taxon>Craniata</taxon>
        <taxon>Vertebrata</taxon>
        <taxon>Euteleostomi</taxon>
        <taxon>Mammalia</taxon>
        <taxon>Eutheria</taxon>
        <taxon>Laurasiatheria</taxon>
        <taxon>Artiodactyla</taxon>
        <taxon>Ruminantia</taxon>
        <taxon>Pecora</taxon>
        <taxon>Cervidae</taxon>
        <taxon>Odocoileinae</taxon>
        <taxon>Rangifer</taxon>
    </lineage>
</organism>
<sequence length="357" mass="38500">MLKQSPEDELRPPADCHVTRPPRSCHPSGRQRRRQQQACKLVNKLAFTSETADSSVVDGGATYSGPDPGPDYLHFIMAPHIGVFFKAIRRLHSAAGWLGGPVAGTGVGEGLSNHIVIQAAREDEKYRSLAIPPFSVQAEGWRFLKQEDVREATLTCVLAAVTHVLTKVDLAGPDGISVYWRERACSSGPPGSHTSPLGAAKDAFLQFAELAGLFLYSCPHPLQPPGFVATSTWLLEGPGEMRIGKEEEAADLNPLMASSSSLMSSSLSSVQPALRTETAHVLLGVWDIPSSRPLPPGTVRHEVRASSGWLRRIFGLHDSRDWPAEALSPDFLEEPSGPADNRQAENLHSKGCSSPPS</sequence>
<name>A0ACB0E8V7_RANTA</name>
<protein>
    <submittedName>
        <fullName evidence="1">Uncharacterized protein</fullName>
    </submittedName>
</protein>
<evidence type="ECO:0000313" key="2">
    <source>
        <dbReference type="Proteomes" id="UP001162501"/>
    </source>
</evidence>
<evidence type="ECO:0000313" key="1">
    <source>
        <dbReference type="EMBL" id="CAI9696779.1"/>
    </source>
</evidence>
<reference evidence="1" key="1">
    <citation type="submission" date="2023-05" db="EMBL/GenBank/DDBJ databases">
        <authorList>
            <consortium name="ELIXIR-Norway"/>
        </authorList>
    </citation>
    <scope>NUCLEOTIDE SEQUENCE</scope>
</reference>